<feature type="transmembrane region" description="Helical" evidence="2">
    <location>
        <begin position="74"/>
        <end position="93"/>
    </location>
</feature>
<keyword evidence="4" id="KW-1185">Reference proteome</keyword>
<keyword evidence="2" id="KW-1133">Transmembrane helix</keyword>
<evidence type="ECO:0000313" key="4">
    <source>
        <dbReference type="Proteomes" id="UP000447434"/>
    </source>
</evidence>
<name>A0A6A4P1X6_LUPAL</name>
<evidence type="ECO:0000256" key="1">
    <source>
        <dbReference type="SAM" id="MobiDB-lite"/>
    </source>
</evidence>
<keyword evidence="2" id="KW-0812">Transmembrane</keyword>
<sequence length="229" mass="26465">MLSCVLLEKQRTQTLFLSFHYHLLSFPPFSMSRFNGIANTLRILELFIALIFLSWFLTHLPLYTHYLRKLSSFIGNPLFIFAISNAIIAALVAQSGQLTTTDDDDDSNNNSDSSLSRVAEEYHHRKMVMNLPEIDTSTGKDSCVVTESNSDLRKFYRRSQSETSKENGEEGKKSARRKLRRSETEKVGYPEDKLSNEEFQRTIEAFIAKQMRFLKEESMDIFLHEQTIS</sequence>
<feature type="compositionally biased region" description="Basic and acidic residues" evidence="1">
    <location>
        <begin position="155"/>
        <end position="173"/>
    </location>
</feature>
<protein>
    <recommendedName>
        <fullName evidence="5">DUF4408 domain-containing protein</fullName>
    </recommendedName>
</protein>
<gene>
    <name evidence="3" type="ORF">Lalb_Chr16g0377721</name>
</gene>
<accession>A0A6A4P1X6</accession>
<dbReference type="PANTHER" id="PTHR33640">
    <property type="entry name" value="TRANSMEMBRANE PROTEIN"/>
    <property type="match status" value="1"/>
</dbReference>
<dbReference type="OrthoDB" id="1916829at2759"/>
<dbReference type="AlphaFoldDB" id="A0A6A4P1X6"/>
<dbReference type="Proteomes" id="UP000447434">
    <property type="component" value="Chromosome 16"/>
</dbReference>
<comment type="caution">
    <text evidence="3">The sequence shown here is derived from an EMBL/GenBank/DDBJ whole genome shotgun (WGS) entry which is preliminary data.</text>
</comment>
<feature type="compositionally biased region" description="Basic and acidic residues" evidence="1">
    <location>
        <begin position="181"/>
        <end position="190"/>
    </location>
</feature>
<dbReference type="EMBL" id="WOCE01000016">
    <property type="protein sequence ID" value="KAE9596595.1"/>
    <property type="molecule type" value="Genomic_DNA"/>
</dbReference>
<evidence type="ECO:0000256" key="2">
    <source>
        <dbReference type="SAM" id="Phobius"/>
    </source>
</evidence>
<feature type="region of interest" description="Disordered" evidence="1">
    <location>
        <begin position="155"/>
        <end position="190"/>
    </location>
</feature>
<organism evidence="3 4">
    <name type="scientific">Lupinus albus</name>
    <name type="common">White lupine</name>
    <name type="synonym">Lupinus termis</name>
    <dbReference type="NCBI Taxonomy" id="3870"/>
    <lineage>
        <taxon>Eukaryota</taxon>
        <taxon>Viridiplantae</taxon>
        <taxon>Streptophyta</taxon>
        <taxon>Embryophyta</taxon>
        <taxon>Tracheophyta</taxon>
        <taxon>Spermatophyta</taxon>
        <taxon>Magnoliopsida</taxon>
        <taxon>eudicotyledons</taxon>
        <taxon>Gunneridae</taxon>
        <taxon>Pentapetalae</taxon>
        <taxon>rosids</taxon>
        <taxon>fabids</taxon>
        <taxon>Fabales</taxon>
        <taxon>Fabaceae</taxon>
        <taxon>Papilionoideae</taxon>
        <taxon>50 kb inversion clade</taxon>
        <taxon>genistoids sensu lato</taxon>
        <taxon>core genistoids</taxon>
        <taxon>Genisteae</taxon>
        <taxon>Lupinus</taxon>
    </lineage>
</organism>
<feature type="transmembrane region" description="Helical" evidence="2">
    <location>
        <begin position="43"/>
        <end position="62"/>
    </location>
</feature>
<evidence type="ECO:0008006" key="5">
    <source>
        <dbReference type="Google" id="ProtNLM"/>
    </source>
</evidence>
<proteinExistence type="predicted"/>
<dbReference type="PANTHER" id="PTHR33640:SF3">
    <property type="entry name" value="DUF4408 DOMAIN-CONTAINING PROTEIN"/>
    <property type="match status" value="1"/>
</dbReference>
<keyword evidence="2" id="KW-0472">Membrane</keyword>
<evidence type="ECO:0000313" key="3">
    <source>
        <dbReference type="EMBL" id="KAE9596595.1"/>
    </source>
</evidence>
<reference evidence="4" key="1">
    <citation type="journal article" date="2020" name="Nat. Commun.">
        <title>Genome sequence of the cluster root forming white lupin.</title>
        <authorList>
            <person name="Hufnagel B."/>
            <person name="Marques A."/>
            <person name="Soriano A."/>
            <person name="Marques L."/>
            <person name="Divol F."/>
            <person name="Doumas P."/>
            <person name="Sallet E."/>
            <person name="Mancinotti D."/>
            <person name="Carrere S."/>
            <person name="Marande W."/>
            <person name="Arribat S."/>
            <person name="Keller J."/>
            <person name="Huneau C."/>
            <person name="Blein T."/>
            <person name="Aime D."/>
            <person name="Laguerre M."/>
            <person name="Taylor J."/>
            <person name="Schubert V."/>
            <person name="Nelson M."/>
            <person name="Geu-Flores F."/>
            <person name="Crespi M."/>
            <person name="Gallardo-Guerrero K."/>
            <person name="Delaux P.-M."/>
            <person name="Salse J."/>
            <person name="Berges H."/>
            <person name="Guyot R."/>
            <person name="Gouzy J."/>
            <person name="Peret B."/>
        </authorList>
    </citation>
    <scope>NUCLEOTIDE SEQUENCE [LARGE SCALE GENOMIC DNA]</scope>
    <source>
        <strain evidence="4">cv. Amiga</strain>
    </source>
</reference>